<keyword evidence="4" id="KW-1185">Reference proteome</keyword>
<dbReference type="Gene3D" id="3.40.50.720">
    <property type="entry name" value="NAD(P)-binding Rossmann-like Domain"/>
    <property type="match status" value="1"/>
</dbReference>
<dbReference type="SUPFAM" id="SSF51735">
    <property type="entry name" value="NAD(P)-binding Rossmann-fold domains"/>
    <property type="match status" value="1"/>
</dbReference>
<dbReference type="Gene3D" id="1.10.1040.20">
    <property type="entry name" value="ProC-like, C-terminal domain"/>
    <property type="match status" value="1"/>
</dbReference>
<dbReference type="AlphaFoldDB" id="A0A367YWD4"/>
<evidence type="ECO:0000259" key="2">
    <source>
        <dbReference type="Pfam" id="PF10728"/>
    </source>
</evidence>
<sequence>MGRALAAALTAAGVEVEGPLGRGGVPTADVVLLCVPDAAIAEVAAGLPVRPGRLVGHVSGATTLAPLAPHEAFSVHPLMTVPTGGATFTGATAAVAGTTSRALALATTLAEAVGLLPVTVADEDRAAYHASASVASNFLLTLLDGAERLAASAGVPRERLAPLVRATVENWERTGSAETLTGPVARGDAETVARQRAAVTERTPEELPLYDVMVERTTALARRGGR</sequence>
<dbReference type="InterPro" id="IPR018931">
    <property type="entry name" value="DUF2520"/>
</dbReference>
<proteinExistence type="predicted"/>
<dbReference type="PANTHER" id="PTHR40459:SF1">
    <property type="entry name" value="CONSERVED HYPOTHETICAL ALANINE AND LEUCINE RICH PROTEIN"/>
    <property type="match status" value="1"/>
</dbReference>
<dbReference type="PANTHER" id="PTHR40459">
    <property type="entry name" value="CONSERVED HYPOTHETICAL ALANINE AND LEUCINE RICH PROTEIN"/>
    <property type="match status" value="1"/>
</dbReference>
<evidence type="ECO:0000259" key="1">
    <source>
        <dbReference type="Pfam" id="PF10727"/>
    </source>
</evidence>
<dbReference type="EMBL" id="QOUI01000004">
    <property type="protein sequence ID" value="RCK70130.1"/>
    <property type="molecule type" value="Genomic_DNA"/>
</dbReference>
<dbReference type="Pfam" id="PF10728">
    <property type="entry name" value="DUF2520"/>
    <property type="match status" value="1"/>
</dbReference>
<comment type="caution">
    <text evidence="3">The sequence shown here is derived from an EMBL/GenBank/DDBJ whole genome shotgun (WGS) entry which is preliminary data.</text>
</comment>
<dbReference type="Proteomes" id="UP000252770">
    <property type="component" value="Unassembled WGS sequence"/>
</dbReference>
<dbReference type="InterPro" id="IPR036291">
    <property type="entry name" value="NAD(P)-bd_dom_sf"/>
</dbReference>
<organism evidence="3 4">
    <name type="scientific">Desertihabitans brevis</name>
    <dbReference type="NCBI Taxonomy" id="2268447"/>
    <lineage>
        <taxon>Bacteria</taxon>
        <taxon>Bacillati</taxon>
        <taxon>Actinomycetota</taxon>
        <taxon>Actinomycetes</taxon>
        <taxon>Propionibacteriales</taxon>
        <taxon>Propionibacteriaceae</taxon>
        <taxon>Desertihabitans</taxon>
    </lineage>
</organism>
<gene>
    <name evidence="3" type="ORF">DT076_08345</name>
</gene>
<reference evidence="3 4" key="1">
    <citation type="submission" date="2018-07" db="EMBL/GenBank/DDBJ databases">
        <title>Desertimonas flava gen. nov. sp. nov.</title>
        <authorList>
            <person name="Liu S."/>
        </authorList>
    </citation>
    <scope>NUCLEOTIDE SEQUENCE [LARGE SCALE GENOMIC DNA]</scope>
    <source>
        <strain evidence="3 4">16Sb5-5</strain>
    </source>
</reference>
<dbReference type="InterPro" id="IPR037108">
    <property type="entry name" value="TM1727-like_C_sf"/>
</dbReference>
<evidence type="ECO:0000313" key="4">
    <source>
        <dbReference type="Proteomes" id="UP000252770"/>
    </source>
</evidence>
<dbReference type="Pfam" id="PF10727">
    <property type="entry name" value="Rossmann-like"/>
    <property type="match status" value="1"/>
</dbReference>
<name>A0A367YWD4_9ACTN</name>
<dbReference type="InterPro" id="IPR008927">
    <property type="entry name" value="6-PGluconate_DH-like_C_sf"/>
</dbReference>
<evidence type="ECO:0000313" key="3">
    <source>
        <dbReference type="EMBL" id="RCK70130.1"/>
    </source>
</evidence>
<feature type="domain" description="DUF2520" evidence="2">
    <location>
        <begin position="94"/>
        <end position="216"/>
    </location>
</feature>
<feature type="domain" description="Putative oxidoreductase/dehydrogenase Rossmann-like" evidence="1">
    <location>
        <begin position="27"/>
        <end position="77"/>
    </location>
</feature>
<dbReference type="SUPFAM" id="SSF48179">
    <property type="entry name" value="6-phosphogluconate dehydrogenase C-terminal domain-like"/>
    <property type="match status" value="1"/>
</dbReference>
<accession>A0A367YWD4</accession>
<protein>
    <submittedName>
        <fullName evidence="3">DUF2520 domain-containing protein</fullName>
    </submittedName>
</protein>
<dbReference type="InterPro" id="IPR019665">
    <property type="entry name" value="OxRdtase/DH_put_Rossmann_dom"/>
</dbReference>